<keyword evidence="3" id="KW-1003">Cell membrane</keyword>
<feature type="transmembrane region" description="Helical" evidence="7">
    <location>
        <begin position="134"/>
        <end position="153"/>
    </location>
</feature>
<evidence type="ECO:0000259" key="10">
    <source>
        <dbReference type="Pfam" id="PF21088"/>
    </source>
</evidence>
<feature type="domain" description="Mechanosensitive ion channel MscS" evidence="8">
    <location>
        <begin position="176"/>
        <end position="241"/>
    </location>
</feature>
<dbReference type="Pfam" id="PF00924">
    <property type="entry name" value="MS_channel_2nd"/>
    <property type="match status" value="1"/>
</dbReference>
<dbReference type="Pfam" id="PF21088">
    <property type="entry name" value="MS_channel_1st"/>
    <property type="match status" value="1"/>
</dbReference>
<gene>
    <name evidence="11" type="ORF">DYP60_05595</name>
</gene>
<dbReference type="InterPro" id="IPR023408">
    <property type="entry name" value="MscS_beta-dom_sf"/>
</dbReference>
<name>A0A372MIU1_9SPIR</name>
<keyword evidence="4 7" id="KW-0812">Transmembrane</keyword>
<evidence type="ECO:0000259" key="9">
    <source>
        <dbReference type="Pfam" id="PF21082"/>
    </source>
</evidence>
<keyword evidence="5 7" id="KW-1133">Transmembrane helix</keyword>
<reference evidence="12" key="1">
    <citation type="submission" date="2018-08" db="EMBL/GenBank/DDBJ databases">
        <authorList>
            <person name="Grouzdev D.S."/>
            <person name="Krutkina M.S."/>
        </authorList>
    </citation>
    <scope>NUCLEOTIDE SEQUENCE [LARGE SCALE GENOMIC DNA]</scope>
    <source>
        <strain evidence="12">4-11</strain>
    </source>
</reference>
<evidence type="ECO:0000256" key="3">
    <source>
        <dbReference type="ARBA" id="ARBA00022475"/>
    </source>
</evidence>
<dbReference type="GO" id="GO:0008381">
    <property type="term" value="F:mechanosensitive monoatomic ion channel activity"/>
    <property type="evidence" value="ECO:0007669"/>
    <property type="project" value="UniProtKB-ARBA"/>
</dbReference>
<dbReference type="GO" id="GO:0005886">
    <property type="term" value="C:plasma membrane"/>
    <property type="evidence" value="ECO:0007669"/>
    <property type="project" value="UniProtKB-SubCell"/>
</dbReference>
<dbReference type="Proteomes" id="UP000264002">
    <property type="component" value="Unassembled WGS sequence"/>
</dbReference>
<evidence type="ECO:0000313" key="12">
    <source>
        <dbReference type="Proteomes" id="UP000264002"/>
    </source>
</evidence>
<comment type="caution">
    <text evidence="11">The sequence shown here is derived from an EMBL/GenBank/DDBJ whole genome shotgun (WGS) entry which is preliminary data.</text>
</comment>
<comment type="subcellular location">
    <subcellularLocation>
        <location evidence="1">Cell membrane</location>
        <topology evidence="1">Multi-pass membrane protein</topology>
    </subcellularLocation>
</comment>
<keyword evidence="6 7" id="KW-0472">Membrane</keyword>
<evidence type="ECO:0000256" key="7">
    <source>
        <dbReference type="SAM" id="Phobius"/>
    </source>
</evidence>
<dbReference type="InterPro" id="IPR011014">
    <property type="entry name" value="MscS_channel_TM-2"/>
</dbReference>
<evidence type="ECO:0000256" key="1">
    <source>
        <dbReference type="ARBA" id="ARBA00004651"/>
    </source>
</evidence>
<comment type="similarity">
    <text evidence="2">Belongs to the MscS (TC 1.A.23) family.</text>
</comment>
<protein>
    <submittedName>
        <fullName evidence="11">Mechanosensitive ion channel family protein</fullName>
    </submittedName>
</protein>
<dbReference type="Pfam" id="PF21082">
    <property type="entry name" value="MS_channel_3rd"/>
    <property type="match status" value="1"/>
</dbReference>
<dbReference type="InterPro" id="IPR010920">
    <property type="entry name" value="LSM_dom_sf"/>
</dbReference>
<evidence type="ECO:0000256" key="2">
    <source>
        <dbReference type="ARBA" id="ARBA00008017"/>
    </source>
</evidence>
<dbReference type="InterPro" id="IPR049278">
    <property type="entry name" value="MS_channel_C"/>
</dbReference>
<feature type="transmembrane region" description="Helical" evidence="7">
    <location>
        <begin position="85"/>
        <end position="103"/>
    </location>
</feature>
<evidence type="ECO:0000259" key="8">
    <source>
        <dbReference type="Pfam" id="PF00924"/>
    </source>
</evidence>
<evidence type="ECO:0000256" key="6">
    <source>
        <dbReference type="ARBA" id="ARBA00023136"/>
    </source>
</evidence>
<organism evidence="11 12">
    <name type="scientific">Sphaerochaeta halotolerans</name>
    <dbReference type="NCBI Taxonomy" id="2293840"/>
    <lineage>
        <taxon>Bacteria</taxon>
        <taxon>Pseudomonadati</taxon>
        <taxon>Spirochaetota</taxon>
        <taxon>Spirochaetia</taxon>
        <taxon>Spirochaetales</taxon>
        <taxon>Sphaerochaetaceae</taxon>
        <taxon>Sphaerochaeta</taxon>
    </lineage>
</organism>
<feature type="domain" description="Mechanosensitive ion channel transmembrane helices 2/3" evidence="10">
    <location>
        <begin position="134"/>
        <end position="174"/>
    </location>
</feature>
<keyword evidence="12" id="KW-1185">Reference proteome</keyword>
<dbReference type="SUPFAM" id="SSF50182">
    <property type="entry name" value="Sm-like ribonucleoproteins"/>
    <property type="match status" value="1"/>
</dbReference>
<dbReference type="AlphaFoldDB" id="A0A372MIU1"/>
<evidence type="ECO:0000256" key="4">
    <source>
        <dbReference type="ARBA" id="ARBA00022692"/>
    </source>
</evidence>
<feature type="domain" description="Mechanosensitive ion channel MscS C-terminal" evidence="9">
    <location>
        <begin position="248"/>
        <end position="336"/>
    </location>
</feature>
<sequence length="366" mass="41163">MQTLLESEYLKALLVIVIGSLILLLVNFILKRRIKKLEAKQEQAGKRISHLNFLRFFQRIAVPLAFLGLLTIAIDMVAFNEQIQNIVKIGLSIIMTFIIVRSLNKTMELAFSRYFEHDWANHDREKNLKPLLSLVKFIFWIIGIIFLMANLGIDVTAALAGLGVGGIAVAIAAQGILGDLFSYFVIFFDKPFALGDFIVFGDKAGVIERIGIKSTRIRVLSGELLIMANSDLTSARVHNYKQMLRRRVVFKVGVVYETPADKVEKIPTIIKDIIASVQTIEGVICDRSHFSAFGDFSLNFETVYYVPSSDYAIYMDTQQEIYQKLFRAFKKEGIGFAYPTQLVYTKSGATSSVETEVVPPPPQITK</sequence>
<dbReference type="InterPro" id="IPR011066">
    <property type="entry name" value="MscS_channel_C_sf"/>
</dbReference>
<evidence type="ECO:0000256" key="5">
    <source>
        <dbReference type="ARBA" id="ARBA00022989"/>
    </source>
</evidence>
<proteinExistence type="inferred from homology"/>
<dbReference type="Gene3D" id="1.10.287.1260">
    <property type="match status" value="1"/>
</dbReference>
<evidence type="ECO:0000313" key="11">
    <source>
        <dbReference type="EMBL" id="RFU95100.1"/>
    </source>
</evidence>
<dbReference type="EMBL" id="QUWK01000005">
    <property type="protein sequence ID" value="RFU95100.1"/>
    <property type="molecule type" value="Genomic_DNA"/>
</dbReference>
<feature type="transmembrane region" description="Helical" evidence="7">
    <location>
        <begin position="12"/>
        <end position="30"/>
    </location>
</feature>
<accession>A0A372MIU1</accession>
<reference evidence="11 12" key="2">
    <citation type="submission" date="2018-09" db="EMBL/GenBank/DDBJ databases">
        <title>Genome of Sphaerochaeta halotolerans strain 4-11.</title>
        <authorList>
            <person name="Nazina T.N."/>
            <person name="Sokolova D.S."/>
        </authorList>
    </citation>
    <scope>NUCLEOTIDE SEQUENCE [LARGE SCALE GENOMIC DNA]</scope>
    <source>
        <strain evidence="11 12">4-11</strain>
    </source>
</reference>
<feature type="transmembrane region" description="Helical" evidence="7">
    <location>
        <begin position="56"/>
        <end position="79"/>
    </location>
</feature>
<dbReference type="Gene3D" id="3.30.70.100">
    <property type="match status" value="1"/>
</dbReference>
<feature type="transmembrane region" description="Helical" evidence="7">
    <location>
        <begin position="159"/>
        <end position="188"/>
    </location>
</feature>
<dbReference type="InterPro" id="IPR049142">
    <property type="entry name" value="MS_channel_1st"/>
</dbReference>
<dbReference type="PANTHER" id="PTHR30566:SF25">
    <property type="entry name" value="INNER MEMBRANE PROTEIN"/>
    <property type="match status" value="1"/>
</dbReference>
<dbReference type="InterPro" id="IPR006685">
    <property type="entry name" value="MscS_channel_2nd"/>
</dbReference>
<dbReference type="Gene3D" id="2.30.30.60">
    <property type="match status" value="1"/>
</dbReference>
<dbReference type="PANTHER" id="PTHR30566">
    <property type="entry name" value="YNAI-RELATED MECHANOSENSITIVE ION CHANNEL"/>
    <property type="match status" value="1"/>
</dbReference>
<dbReference type="SUPFAM" id="SSF82689">
    <property type="entry name" value="Mechanosensitive channel protein MscS (YggB), C-terminal domain"/>
    <property type="match status" value="1"/>
</dbReference>
<dbReference type="RefSeq" id="WP_117329909.1">
    <property type="nucleotide sequence ID" value="NZ_QUWK01000005.1"/>
</dbReference>
<dbReference type="SUPFAM" id="SSF82861">
    <property type="entry name" value="Mechanosensitive channel protein MscS (YggB), transmembrane region"/>
    <property type="match status" value="1"/>
</dbReference>